<name>A0ABN1FNG5_9HYPH</name>
<dbReference type="InterPro" id="IPR010985">
    <property type="entry name" value="Ribbon_hlx_hlx"/>
</dbReference>
<dbReference type="SUPFAM" id="SSF47598">
    <property type="entry name" value="Ribbon-helix-helix"/>
    <property type="match status" value="1"/>
</dbReference>
<dbReference type="Gene3D" id="1.10.1220.10">
    <property type="entry name" value="Met repressor-like"/>
    <property type="match status" value="1"/>
</dbReference>
<reference evidence="1 2" key="1">
    <citation type="journal article" date="2019" name="Int. J. Syst. Evol. Microbiol.">
        <title>The Global Catalogue of Microorganisms (GCM) 10K type strain sequencing project: providing services to taxonomists for standard genome sequencing and annotation.</title>
        <authorList>
            <consortium name="The Broad Institute Genomics Platform"/>
            <consortium name="The Broad Institute Genome Sequencing Center for Infectious Disease"/>
            <person name="Wu L."/>
            <person name="Ma J."/>
        </authorList>
    </citation>
    <scope>NUCLEOTIDE SEQUENCE [LARGE SCALE GENOMIC DNA]</scope>
    <source>
        <strain evidence="1 2">JCM 15115</strain>
    </source>
</reference>
<evidence type="ECO:0000313" key="2">
    <source>
        <dbReference type="Proteomes" id="UP001424441"/>
    </source>
</evidence>
<dbReference type="EMBL" id="BAAADE010000001">
    <property type="protein sequence ID" value="GAA0594329.1"/>
    <property type="molecule type" value="Genomic_DNA"/>
</dbReference>
<gene>
    <name evidence="1" type="ORF">GCM10008943_06760</name>
</gene>
<sequence>MQNEHTQFTLRLNLAHKAWLKHQAEDQNRSVHNFIIGLIEQACRIEPLEIFIHECQSPSGTFFTASVGKYGDDFYEGDDREAAFAAAQAKVKELGLTAKSIRLNNESFNQ</sequence>
<dbReference type="Proteomes" id="UP001424441">
    <property type="component" value="Unassembled WGS sequence"/>
</dbReference>
<accession>A0ABN1FNG5</accession>
<proteinExistence type="predicted"/>
<evidence type="ECO:0000313" key="1">
    <source>
        <dbReference type="EMBL" id="GAA0594329.1"/>
    </source>
</evidence>
<comment type="caution">
    <text evidence="1">The sequence shown here is derived from an EMBL/GenBank/DDBJ whole genome shotgun (WGS) entry which is preliminary data.</text>
</comment>
<organism evidence="1 2">
    <name type="scientific">Paenochrobactrum glaciei</name>
    <dbReference type="NCBI Taxonomy" id="486407"/>
    <lineage>
        <taxon>Bacteria</taxon>
        <taxon>Pseudomonadati</taxon>
        <taxon>Pseudomonadota</taxon>
        <taxon>Alphaproteobacteria</taxon>
        <taxon>Hyphomicrobiales</taxon>
        <taxon>Brucellaceae</taxon>
        <taxon>Paenochrobactrum</taxon>
    </lineage>
</organism>
<protein>
    <submittedName>
        <fullName evidence="1">Uncharacterized protein</fullName>
    </submittedName>
</protein>
<dbReference type="RefSeq" id="WP_343801367.1">
    <property type="nucleotide sequence ID" value="NZ_BAAADE010000001.1"/>
</dbReference>
<keyword evidence="2" id="KW-1185">Reference proteome</keyword>
<dbReference type="InterPro" id="IPR013321">
    <property type="entry name" value="Arc_rbn_hlx_hlx"/>
</dbReference>